<reference evidence="2" key="1">
    <citation type="submission" date="2014-03" db="EMBL/GenBank/DDBJ databases">
        <authorList>
            <person name="Aksoy S."/>
            <person name="Warren W."/>
            <person name="Wilson R.K."/>
        </authorList>
    </citation>
    <scope>NUCLEOTIDE SEQUENCE [LARGE SCALE GENOMIC DNA]</scope>
    <source>
        <strain evidence="2">IAEA</strain>
    </source>
</reference>
<dbReference type="EnsemblMetazoa" id="GBRI039953-RA">
    <property type="protein sequence ID" value="GBRI039953-PA"/>
    <property type="gene ID" value="GBRI039953"/>
</dbReference>
<sequence length="123" mass="14020">MENKSLVNAFRSVFVAISTPMNTLLIISYKCNYLRACLPFYHHTVAFLHPCRYIGHQVSYRHSTIVKVCKIKLEIASTGFVQRQLLYVSQYLATIVYIFQDIVEMIIPSQAIACLLLTAVSSE</sequence>
<name>A0A1A9X0T5_9MUSC</name>
<protein>
    <submittedName>
        <fullName evidence="1">Uncharacterized protein</fullName>
    </submittedName>
</protein>
<keyword evidence="2" id="KW-1185">Reference proteome</keyword>
<reference evidence="1" key="2">
    <citation type="submission" date="2020-05" db="UniProtKB">
        <authorList>
            <consortium name="EnsemblMetazoa"/>
        </authorList>
    </citation>
    <scope>IDENTIFICATION</scope>
    <source>
        <strain evidence="1">IAEA</strain>
    </source>
</reference>
<dbReference type="VEuPathDB" id="VectorBase:GBRI039953"/>
<dbReference type="Proteomes" id="UP000091820">
    <property type="component" value="Unassembled WGS sequence"/>
</dbReference>
<evidence type="ECO:0000313" key="1">
    <source>
        <dbReference type="EnsemblMetazoa" id="GBRI039953-PA"/>
    </source>
</evidence>
<evidence type="ECO:0000313" key="2">
    <source>
        <dbReference type="Proteomes" id="UP000091820"/>
    </source>
</evidence>
<dbReference type="AlphaFoldDB" id="A0A1A9X0T5"/>
<proteinExistence type="predicted"/>
<organism evidence="1 2">
    <name type="scientific">Glossina brevipalpis</name>
    <dbReference type="NCBI Taxonomy" id="37001"/>
    <lineage>
        <taxon>Eukaryota</taxon>
        <taxon>Metazoa</taxon>
        <taxon>Ecdysozoa</taxon>
        <taxon>Arthropoda</taxon>
        <taxon>Hexapoda</taxon>
        <taxon>Insecta</taxon>
        <taxon>Pterygota</taxon>
        <taxon>Neoptera</taxon>
        <taxon>Endopterygota</taxon>
        <taxon>Diptera</taxon>
        <taxon>Brachycera</taxon>
        <taxon>Muscomorpha</taxon>
        <taxon>Hippoboscoidea</taxon>
        <taxon>Glossinidae</taxon>
        <taxon>Glossina</taxon>
    </lineage>
</organism>
<accession>A0A1A9X0T5</accession>